<accession>A0A8B7D3A5</accession>
<gene>
    <name evidence="2" type="primary">LOC103723083</name>
</gene>
<keyword evidence="1" id="KW-1185">Reference proteome</keyword>
<reference evidence="1" key="1">
    <citation type="journal article" date="2019" name="Nat. Commun.">
        <title>Genome-wide association mapping of date palm fruit traits.</title>
        <authorList>
            <person name="Hazzouri K.M."/>
            <person name="Gros-Balthazard M."/>
            <person name="Flowers J.M."/>
            <person name="Copetti D."/>
            <person name="Lemansour A."/>
            <person name="Lebrun M."/>
            <person name="Masmoudi K."/>
            <person name="Ferrand S."/>
            <person name="Dhar M.I."/>
            <person name="Fresquez Z.A."/>
            <person name="Rosas U."/>
            <person name="Zhang J."/>
            <person name="Talag J."/>
            <person name="Lee S."/>
            <person name="Kudrna D."/>
            <person name="Powell R.F."/>
            <person name="Leitch I.J."/>
            <person name="Krueger R.R."/>
            <person name="Wing R.A."/>
            <person name="Amiri K.M.A."/>
            <person name="Purugganan M.D."/>
        </authorList>
    </citation>
    <scope>NUCLEOTIDE SEQUENCE [LARGE SCALE GENOMIC DNA]</scope>
    <source>
        <strain evidence="1">cv. Khalas</strain>
    </source>
</reference>
<reference evidence="2" key="2">
    <citation type="submission" date="2025-08" db="UniProtKB">
        <authorList>
            <consortium name="RefSeq"/>
        </authorList>
    </citation>
    <scope>IDENTIFICATION</scope>
    <source>
        <tissue evidence="2">Young leaves</tissue>
    </source>
</reference>
<protein>
    <submittedName>
        <fullName evidence="2">Uncharacterized protein LOC103723083</fullName>
    </submittedName>
</protein>
<dbReference type="Proteomes" id="UP000228380">
    <property type="component" value="Chromosome 16"/>
</dbReference>
<dbReference type="OrthoDB" id="691078at2759"/>
<name>A0A8B7D3A5_PHODC</name>
<dbReference type="KEGG" id="pda:103723083"/>
<dbReference type="GeneID" id="103723083"/>
<evidence type="ECO:0000313" key="2">
    <source>
        <dbReference type="RefSeq" id="XP_008812114.1"/>
    </source>
</evidence>
<dbReference type="RefSeq" id="XP_008812114.1">
    <property type="nucleotide sequence ID" value="XM_008813892.2"/>
</dbReference>
<dbReference type="PANTHER" id="PTHR34563:SF6">
    <property type="entry name" value="OS08G0416800 PROTEIN"/>
    <property type="match status" value="1"/>
</dbReference>
<evidence type="ECO:0000313" key="1">
    <source>
        <dbReference type="Proteomes" id="UP000228380"/>
    </source>
</evidence>
<sequence length="74" mass="8358">MGLMEGQQLESFMETIKSTVRWVKKAKNKNKKKTYVKMAKSPSMMAAIQSRKARKLIDETLQAADRPGKTSIPS</sequence>
<proteinExistence type="predicted"/>
<dbReference type="AlphaFoldDB" id="A0A8B7D3A5"/>
<organism evidence="1 2">
    <name type="scientific">Phoenix dactylifera</name>
    <name type="common">Date palm</name>
    <dbReference type="NCBI Taxonomy" id="42345"/>
    <lineage>
        <taxon>Eukaryota</taxon>
        <taxon>Viridiplantae</taxon>
        <taxon>Streptophyta</taxon>
        <taxon>Embryophyta</taxon>
        <taxon>Tracheophyta</taxon>
        <taxon>Spermatophyta</taxon>
        <taxon>Magnoliopsida</taxon>
        <taxon>Liliopsida</taxon>
        <taxon>Arecaceae</taxon>
        <taxon>Coryphoideae</taxon>
        <taxon>Phoeniceae</taxon>
        <taxon>Phoenix</taxon>
    </lineage>
</organism>
<dbReference type="PANTHER" id="PTHR34563">
    <property type="entry name" value="BNACNNG33880D PROTEIN"/>
    <property type="match status" value="1"/>
</dbReference>